<accession>A0ABY7JQF9</accession>
<reference evidence="1" key="1">
    <citation type="submission" date="2022-12" db="EMBL/GenBank/DDBJ databases">
        <title>Peptostreptococcus.</title>
        <authorList>
            <person name="Lee S.H."/>
        </authorList>
    </citation>
    <scope>NUCLEOTIDE SEQUENCE</scope>
    <source>
        <strain evidence="1">CBA3647</strain>
    </source>
</reference>
<gene>
    <name evidence="1" type="ORF">O0R46_09110</name>
</gene>
<dbReference type="Proteomes" id="UP001164187">
    <property type="component" value="Chromosome"/>
</dbReference>
<proteinExistence type="predicted"/>
<dbReference type="EMBL" id="CP114052">
    <property type="protein sequence ID" value="WAW14729.1"/>
    <property type="molecule type" value="Genomic_DNA"/>
</dbReference>
<keyword evidence="2" id="KW-1185">Reference proteome</keyword>
<sequence length="125" mass="14823">MDFKNSVAQAWIEKYKYLNKETIDKLENLDNLPYRDYQLNVIKKTKRKPKDGDIFLLFPERGIYFYGKVLKAYIQTGSKNDWMNDSINIKKKRNAIDFIMAMEKSKSKELRSNRESTKATNLIKS</sequence>
<name>A0ABY7JQF9_9FIRM</name>
<organism evidence="1 2">
    <name type="scientific">Peptostreptococcus equinus</name>
    <dbReference type="NCBI Taxonomy" id="3003601"/>
    <lineage>
        <taxon>Bacteria</taxon>
        <taxon>Bacillati</taxon>
        <taxon>Bacillota</taxon>
        <taxon>Clostridia</taxon>
        <taxon>Peptostreptococcales</taxon>
        <taxon>Peptostreptococcaceae</taxon>
        <taxon>Peptostreptococcus</taxon>
    </lineage>
</organism>
<evidence type="ECO:0000313" key="2">
    <source>
        <dbReference type="Proteomes" id="UP001164187"/>
    </source>
</evidence>
<dbReference type="RefSeq" id="WP_269311426.1">
    <property type="nucleotide sequence ID" value="NZ_CP114052.1"/>
</dbReference>
<protein>
    <submittedName>
        <fullName evidence="1">Uncharacterized protein</fullName>
    </submittedName>
</protein>
<evidence type="ECO:0000313" key="1">
    <source>
        <dbReference type="EMBL" id="WAW14729.1"/>
    </source>
</evidence>